<evidence type="ECO:0000256" key="3">
    <source>
        <dbReference type="ARBA" id="ARBA00023163"/>
    </source>
</evidence>
<dbReference type="SUPFAM" id="SSF53697">
    <property type="entry name" value="SIS domain"/>
    <property type="match status" value="1"/>
</dbReference>
<dbReference type="InterPro" id="IPR000281">
    <property type="entry name" value="HTH_RpiR"/>
</dbReference>
<dbReference type="InterPro" id="IPR001347">
    <property type="entry name" value="SIS_dom"/>
</dbReference>
<evidence type="ECO:0000256" key="2">
    <source>
        <dbReference type="ARBA" id="ARBA00023125"/>
    </source>
</evidence>
<organism evidence="5 6">
    <name type="scientific">Acetomicrobium hydrogeniformans ATCC BAA-1850</name>
    <dbReference type="NCBI Taxonomy" id="592015"/>
    <lineage>
        <taxon>Bacteria</taxon>
        <taxon>Thermotogati</taxon>
        <taxon>Synergistota</taxon>
        <taxon>Synergistia</taxon>
        <taxon>Synergistales</taxon>
        <taxon>Acetomicrobiaceae</taxon>
        <taxon>Acetomicrobium</taxon>
    </lineage>
</organism>
<dbReference type="OrthoDB" id="3684496at2"/>
<dbReference type="InterPro" id="IPR036388">
    <property type="entry name" value="WH-like_DNA-bd_sf"/>
</dbReference>
<dbReference type="PANTHER" id="PTHR30514">
    <property type="entry name" value="GLUCOKINASE"/>
    <property type="match status" value="1"/>
</dbReference>
<dbReference type="InterPro" id="IPR046348">
    <property type="entry name" value="SIS_dom_sf"/>
</dbReference>
<dbReference type="GO" id="GO:0003700">
    <property type="term" value="F:DNA-binding transcription factor activity"/>
    <property type="evidence" value="ECO:0007669"/>
    <property type="project" value="InterPro"/>
</dbReference>
<feature type="domain" description="HTH rpiR-type" evidence="4">
    <location>
        <begin position="4"/>
        <end position="80"/>
    </location>
</feature>
<dbReference type="GO" id="GO:1901135">
    <property type="term" value="P:carbohydrate derivative metabolic process"/>
    <property type="evidence" value="ECO:0007669"/>
    <property type="project" value="InterPro"/>
</dbReference>
<dbReference type="GO" id="GO:0097367">
    <property type="term" value="F:carbohydrate derivative binding"/>
    <property type="evidence" value="ECO:0007669"/>
    <property type="project" value="InterPro"/>
</dbReference>
<comment type="caution">
    <text evidence="5">The sequence shown here is derived from an EMBL/GenBank/DDBJ whole genome shotgun (WGS) entry which is preliminary data.</text>
</comment>
<dbReference type="GO" id="GO:0003677">
    <property type="term" value="F:DNA binding"/>
    <property type="evidence" value="ECO:0007669"/>
    <property type="project" value="UniProtKB-KW"/>
</dbReference>
<dbReference type="Pfam" id="PF01418">
    <property type="entry name" value="HTH_6"/>
    <property type="match status" value="1"/>
</dbReference>
<gene>
    <name evidence="5" type="ORF">HMPREF1705_04029</name>
</gene>
<dbReference type="Gene3D" id="1.10.10.10">
    <property type="entry name" value="Winged helix-like DNA-binding domain superfamily/Winged helix DNA-binding domain"/>
    <property type="match status" value="1"/>
</dbReference>
<dbReference type="SUPFAM" id="SSF46689">
    <property type="entry name" value="Homeodomain-like"/>
    <property type="match status" value="1"/>
</dbReference>
<reference evidence="6" key="1">
    <citation type="submission" date="2012-09" db="EMBL/GenBank/DDBJ databases">
        <authorList>
            <person name="Weinstock G."/>
            <person name="Sodergren E."/>
            <person name="Clifton S."/>
            <person name="Fulton L."/>
            <person name="Fulton B."/>
            <person name="Courtney L."/>
            <person name="Fronick C."/>
            <person name="Harrison M."/>
            <person name="Strong C."/>
            <person name="Farmer C."/>
            <person name="Delehaunty K."/>
            <person name="Markovic C."/>
            <person name="Hall O."/>
            <person name="Minx P."/>
            <person name="Tomlinson C."/>
            <person name="Mitreva M."/>
            <person name="Nelson J."/>
            <person name="Hou S."/>
            <person name="Wollam A."/>
            <person name="Pepin K.H."/>
            <person name="Johnson M."/>
            <person name="Bhonagiri V."/>
            <person name="Nash W.E."/>
            <person name="Suruliraj S."/>
            <person name="Warren W."/>
            <person name="Chinwalla A."/>
            <person name="Mardis E.R."/>
            <person name="Wilson R.K."/>
        </authorList>
    </citation>
    <scope>NUCLEOTIDE SEQUENCE [LARGE SCALE GENOMIC DNA]</scope>
    <source>
        <strain evidence="6">OS1</strain>
    </source>
</reference>
<dbReference type="PROSITE" id="PS51071">
    <property type="entry name" value="HTH_RPIR"/>
    <property type="match status" value="1"/>
</dbReference>
<dbReference type="InterPro" id="IPR009057">
    <property type="entry name" value="Homeodomain-like_sf"/>
</dbReference>
<evidence type="ECO:0000313" key="6">
    <source>
        <dbReference type="Proteomes" id="UP000005273"/>
    </source>
</evidence>
<dbReference type="EMBL" id="ACJX03000001">
    <property type="protein sequence ID" value="KRT34783.1"/>
    <property type="molecule type" value="Genomic_DNA"/>
</dbReference>
<dbReference type="CDD" id="cd05013">
    <property type="entry name" value="SIS_RpiR"/>
    <property type="match status" value="1"/>
</dbReference>
<proteinExistence type="predicted"/>
<protein>
    <submittedName>
        <fullName evidence="5">Transcriptional regulator, RpiR family</fullName>
    </submittedName>
</protein>
<evidence type="ECO:0000259" key="4">
    <source>
        <dbReference type="PROSITE" id="PS51071"/>
    </source>
</evidence>
<dbReference type="PANTHER" id="PTHR30514:SF18">
    <property type="entry name" value="RPIR-FAMILY TRANSCRIPTIONAL REGULATOR"/>
    <property type="match status" value="1"/>
</dbReference>
<evidence type="ECO:0000256" key="1">
    <source>
        <dbReference type="ARBA" id="ARBA00023015"/>
    </source>
</evidence>
<dbReference type="Proteomes" id="UP000005273">
    <property type="component" value="Unassembled WGS sequence"/>
</dbReference>
<dbReference type="InterPro" id="IPR035472">
    <property type="entry name" value="RpiR-like_SIS"/>
</dbReference>
<keyword evidence="6" id="KW-1185">Reference proteome</keyword>
<sequence length="288" mass="32132">MNREELESLLRDKIPTLPKKARKVAEYLLSNMREVAFYSIGEVADKLNVSKAQLVRVARILGFQGYADLKTALQMAILEQIDPVTMLARAKERGEGLLPNILDTEHANLDNTWRMLDREKINDFVELVKKAKNIYCMGWGISSLVAETFYMRFRVMGLTGHLIKRGSLAILEQVRGIKEGDMVIVCELPSYVVEVTEAITKCASQKATIVTITDTAAAPVCSVATLQFYASALSPTFGSSIIGPLFLAHILTSVLSVELGETAHEALEEQVQFLHDERIFHPVFGLRY</sequence>
<dbReference type="InterPro" id="IPR047640">
    <property type="entry name" value="RpiR-like"/>
</dbReference>
<evidence type="ECO:0000313" key="5">
    <source>
        <dbReference type="EMBL" id="KRT34783.1"/>
    </source>
</evidence>
<accession>A0A0T5X8S2</accession>
<dbReference type="eggNOG" id="COG1737">
    <property type="taxonomic scope" value="Bacteria"/>
</dbReference>
<keyword evidence="3" id="KW-0804">Transcription</keyword>
<keyword evidence="2" id="KW-0238">DNA-binding</keyword>
<dbReference type="STRING" id="592015.HMPREF1705_04029"/>
<name>A0A0T5X8S2_9BACT</name>
<dbReference type="RefSeq" id="WP_009200345.1">
    <property type="nucleotide sequence ID" value="NZ_ACJX03000001.1"/>
</dbReference>
<dbReference type="Gene3D" id="3.40.50.10490">
    <property type="entry name" value="Glucose-6-phosphate isomerase like protein, domain 1"/>
    <property type="match status" value="1"/>
</dbReference>
<dbReference type="Pfam" id="PF01380">
    <property type="entry name" value="SIS"/>
    <property type="match status" value="1"/>
</dbReference>
<dbReference type="AlphaFoldDB" id="A0A0T5X8S2"/>
<keyword evidence="1" id="KW-0805">Transcription regulation</keyword>